<reference evidence="3 4" key="1">
    <citation type="journal article" date="2017" name="Nat. Ecol. Evol.">
        <title>Scallop genome provides insights into evolution of bilaterian karyotype and development.</title>
        <authorList>
            <person name="Wang S."/>
            <person name="Zhang J."/>
            <person name="Jiao W."/>
            <person name="Li J."/>
            <person name="Xun X."/>
            <person name="Sun Y."/>
            <person name="Guo X."/>
            <person name="Huan P."/>
            <person name="Dong B."/>
            <person name="Zhang L."/>
            <person name="Hu X."/>
            <person name="Sun X."/>
            <person name="Wang J."/>
            <person name="Zhao C."/>
            <person name="Wang Y."/>
            <person name="Wang D."/>
            <person name="Huang X."/>
            <person name="Wang R."/>
            <person name="Lv J."/>
            <person name="Li Y."/>
            <person name="Zhang Z."/>
            <person name="Liu B."/>
            <person name="Lu W."/>
            <person name="Hui Y."/>
            <person name="Liang J."/>
            <person name="Zhou Z."/>
            <person name="Hou R."/>
            <person name="Li X."/>
            <person name="Liu Y."/>
            <person name="Li H."/>
            <person name="Ning X."/>
            <person name="Lin Y."/>
            <person name="Zhao L."/>
            <person name="Xing Q."/>
            <person name="Dou J."/>
            <person name="Li Y."/>
            <person name="Mao J."/>
            <person name="Guo H."/>
            <person name="Dou H."/>
            <person name="Li T."/>
            <person name="Mu C."/>
            <person name="Jiang W."/>
            <person name="Fu Q."/>
            <person name="Fu X."/>
            <person name="Miao Y."/>
            <person name="Liu J."/>
            <person name="Yu Q."/>
            <person name="Li R."/>
            <person name="Liao H."/>
            <person name="Li X."/>
            <person name="Kong Y."/>
            <person name="Jiang Z."/>
            <person name="Chourrout D."/>
            <person name="Li R."/>
            <person name="Bao Z."/>
        </authorList>
    </citation>
    <scope>NUCLEOTIDE SEQUENCE [LARGE SCALE GENOMIC DNA]</scope>
    <source>
        <strain evidence="3 4">PY_sf001</strain>
    </source>
</reference>
<dbReference type="Proteomes" id="UP000242188">
    <property type="component" value="Unassembled WGS sequence"/>
</dbReference>
<evidence type="ECO:0000256" key="2">
    <source>
        <dbReference type="SAM" id="Phobius"/>
    </source>
</evidence>
<evidence type="ECO:0000313" key="4">
    <source>
        <dbReference type="Proteomes" id="UP000242188"/>
    </source>
</evidence>
<feature type="region of interest" description="Disordered" evidence="1">
    <location>
        <begin position="23"/>
        <end position="90"/>
    </location>
</feature>
<keyword evidence="4" id="KW-1185">Reference proteome</keyword>
<keyword evidence="2" id="KW-0472">Membrane</keyword>
<feature type="transmembrane region" description="Helical" evidence="2">
    <location>
        <begin position="205"/>
        <end position="226"/>
    </location>
</feature>
<evidence type="ECO:0000313" key="3">
    <source>
        <dbReference type="EMBL" id="OWF38516.1"/>
    </source>
</evidence>
<dbReference type="OrthoDB" id="6147404at2759"/>
<name>A0A210PPZ0_MIZYE</name>
<keyword evidence="2" id="KW-0812">Transmembrane</keyword>
<protein>
    <submittedName>
        <fullName evidence="3">Uncharacterized protein</fullName>
    </submittedName>
</protein>
<gene>
    <name evidence="3" type="ORF">KP79_PYT24005</name>
</gene>
<organism evidence="3 4">
    <name type="scientific">Mizuhopecten yessoensis</name>
    <name type="common">Japanese scallop</name>
    <name type="synonym">Patinopecten yessoensis</name>
    <dbReference type="NCBI Taxonomy" id="6573"/>
    <lineage>
        <taxon>Eukaryota</taxon>
        <taxon>Metazoa</taxon>
        <taxon>Spiralia</taxon>
        <taxon>Lophotrochozoa</taxon>
        <taxon>Mollusca</taxon>
        <taxon>Bivalvia</taxon>
        <taxon>Autobranchia</taxon>
        <taxon>Pteriomorphia</taxon>
        <taxon>Pectinida</taxon>
        <taxon>Pectinoidea</taxon>
        <taxon>Pectinidae</taxon>
        <taxon>Mizuhopecten</taxon>
    </lineage>
</organism>
<dbReference type="EMBL" id="NEDP02005564">
    <property type="protein sequence ID" value="OWF38516.1"/>
    <property type="molecule type" value="Genomic_DNA"/>
</dbReference>
<dbReference type="AlphaFoldDB" id="A0A210PPZ0"/>
<accession>A0A210PPZ0</accession>
<proteinExistence type="predicted"/>
<keyword evidence="2" id="KW-1133">Transmembrane helix</keyword>
<comment type="caution">
    <text evidence="3">The sequence shown here is derived from an EMBL/GenBank/DDBJ whole genome shotgun (WGS) entry which is preliminary data.</text>
</comment>
<feature type="compositionally biased region" description="Polar residues" evidence="1">
    <location>
        <begin position="26"/>
        <end position="42"/>
    </location>
</feature>
<evidence type="ECO:0000256" key="1">
    <source>
        <dbReference type="SAM" id="MobiDB-lite"/>
    </source>
</evidence>
<feature type="compositionally biased region" description="Polar residues" evidence="1">
    <location>
        <begin position="53"/>
        <end position="69"/>
    </location>
</feature>
<sequence>MQQSESTYFGSPKKLLTTDIVHEKSSSLSDVQTTNISTSIETGDNLDAKSDHPTQTLPEAHSTPQQHSNGLPVADAVPQPSKAHPRGILKNTKSEPVIVISEPIEAIKHSDSTGLIEISRPTWPKHGRRKFFNVSTSANYFRTTQEFVNPAFELDENIPSDSKLSDLVELVMKQQSDQNRYVHPFGQSNVFFNDTPTSIQNTETVVFWLIFVIMLVGLAGAIIIMAEMFRLDMLATKALNSTTVSS</sequence>